<dbReference type="AlphaFoldDB" id="A0AAN9RME2"/>
<feature type="transmembrane region" description="Helical" evidence="1">
    <location>
        <begin position="14"/>
        <end position="35"/>
    </location>
</feature>
<sequence>MVGNPVQPLLLLPVAHYLLVNLLLKLLVLPSKLVLHPQRFFQHFSCPIILSSIRSSFYFLIASIISIIVCIAFGATPLLSSSVVERHVVLIVIFRMLWYKMILPAHGGHQNVLVKRKDPYLEHLV</sequence>
<evidence type="ECO:0000256" key="1">
    <source>
        <dbReference type="SAM" id="Phobius"/>
    </source>
</evidence>
<keyword evidence="1" id="KW-0472">Membrane</keyword>
<comment type="caution">
    <text evidence="2">The sequence shown here is derived from an EMBL/GenBank/DDBJ whole genome shotgun (WGS) entry which is preliminary data.</text>
</comment>
<gene>
    <name evidence="2" type="ORF">VNO80_03334</name>
</gene>
<name>A0AAN9RME2_PHACN</name>
<accession>A0AAN9RME2</accession>
<feature type="transmembrane region" description="Helical" evidence="1">
    <location>
        <begin position="56"/>
        <end position="75"/>
    </location>
</feature>
<evidence type="ECO:0000313" key="2">
    <source>
        <dbReference type="EMBL" id="KAK7377901.1"/>
    </source>
</evidence>
<keyword evidence="3" id="KW-1185">Reference proteome</keyword>
<dbReference type="EMBL" id="JAYMYR010000002">
    <property type="protein sequence ID" value="KAK7377901.1"/>
    <property type="molecule type" value="Genomic_DNA"/>
</dbReference>
<keyword evidence="1" id="KW-1133">Transmembrane helix</keyword>
<feature type="transmembrane region" description="Helical" evidence="1">
    <location>
        <begin position="87"/>
        <end position="107"/>
    </location>
</feature>
<keyword evidence="1" id="KW-0812">Transmembrane</keyword>
<evidence type="ECO:0000313" key="3">
    <source>
        <dbReference type="Proteomes" id="UP001374584"/>
    </source>
</evidence>
<dbReference type="Proteomes" id="UP001374584">
    <property type="component" value="Unassembled WGS sequence"/>
</dbReference>
<organism evidence="2 3">
    <name type="scientific">Phaseolus coccineus</name>
    <name type="common">Scarlet runner bean</name>
    <name type="synonym">Phaseolus multiflorus</name>
    <dbReference type="NCBI Taxonomy" id="3886"/>
    <lineage>
        <taxon>Eukaryota</taxon>
        <taxon>Viridiplantae</taxon>
        <taxon>Streptophyta</taxon>
        <taxon>Embryophyta</taxon>
        <taxon>Tracheophyta</taxon>
        <taxon>Spermatophyta</taxon>
        <taxon>Magnoliopsida</taxon>
        <taxon>eudicotyledons</taxon>
        <taxon>Gunneridae</taxon>
        <taxon>Pentapetalae</taxon>
        <taxon>rosids</taxon>
        <taxon>fabids</taxon>
        <taxon>Fabales</taxon>
        <taxon>Fabaceae</taxon>
        <taxon>Papilionoideae</taxon>
        <taxon>50 kb inversion clade</taxon>
        <taxon>NPAAA clade</taxon>
        <taxon>indigoferoid/millettioid clade</taxon>
        <taxon>Phaseoleae</taxon>
        <taxon>Phaseolus</taxon>
    </lineage>
</organism>
<protein>
    <submittedName>
        <fullName evidence="2">Uncharacterized protein</fullName>
    </submittedName>
</protein>
<proteinExistence type="predicted"/>
<reference evidence="2 3" key="1">
    <citation type="submission" date="2024-01" db="EMBL/GenBank/DDBJ databases">
        <title>The genomes of 5 underutilized Papilionoideae crops provide insights into root nodulation and disease resistanc.</title>
        <authorList>
            <person name="Jiang F."/>
        </authorList>
    </citation>
    <scope>NUCLEOTIDE SEQUENCE [LARGE SCALE GENOMIC DNA]</scope>
    <source>
        <strain evidence="2">JINMINGXINNONG_FW02</strain>
        <tissue evidence="2">Leaves</tissue>
    </source>
</reference>